<keyword evidence="2" id="KW-0521">NADP</keyword>
<dbReference type="Proteomes" id="UP000038010">
    <property type="component" value="Unassembled WGS sequence"/>
</dbReference>
<evidence type="ECO:0000313" key="7">
    <source>
        <dbReference type="Proteomes" id="UP000038010"/>
    </source>
</evidence>
<dbReference type="InterPro" id="IPR036291">
    <property type="entry name" value="NAD(P)-bd_dom_sf"/>
</dbReference>
<evidence type="ECO:0000256" key="1">
    <source>
        <dbReference type="ARBA" id="ARBA00006484"/>
    </source>
</evidence>
<dbReference type="SUPFAM" id="SSF51735">
    <property type="entry name" value="NAD(P)-binding Rossmann-fold domains"/>
    <property type="match status" value="1"/>
</dbReference>
<dbReference type="GO" id="GO:0004806">
    <property type="term" value="F:triacylglycerol lipase activity"/>
    <property type="evidence" value="ECO:0007669"/>
    <property type="project" value="TreeGrafter"/>
</dbReference>
<dbReference type="CDD" id="cd05374">
    <property type="entry name" value="17beta-HSD-like_SDR_c"/>
    <property type="match status" value="1"/>
</dbReference>
<dbReference type="GO" id="GO:0006654">
    <property type="term" value="P:phosphatidic acid biosynthetic process"/>
    <property type="evidence" value="ECO:0007669"/>
    <property type="project" value="TreeGrafter"/>
</dbReference>
<sequence length="295" mass="32073">MAGDKRKCVLITGCSPGGIGHSLALEFQKRNWRVFATVRNASAAADLSQKGVEVLDLEVTDEGSIRKCFEHVKAANDGRLDMLVNNAGINYTVPALDIKIEEAQKVFAANVFAVMQICQIFSPLLIEAKGSIVMIGSLAGVIPYVFGSVYNASKAALHAYANTLRVELAPLGVHVQTVVTGGVASMLTTHVKRTLPEDSYYSSLEAVYQRRQTHSAEIGVTPDAFAREVVPQILPGGGPWPWRWILDARKRWVWAGSSSGVVWFGSGAWAWSGLFDWVMTSMFNLNSIRGKAKSS</sequence>
<dbReference type="PRINTS" id="PR00080">
    <property type="entry name" value="SDRFAMILY"/>
</dbReference>
<evidence type="ECO:0000256" key="3">
    <source>
        <dbReference type="ARBA" id="ARBA00023002"/>
    </source>
</evidence>
<dbReference type="GeneID" id="28735553"/>
<evidence type="ECO:0000256" key="2">
    <source>
        <dbReference type="ARBA" id="ARBA00022857"/>
    </source>
</evidence>
<protein>
    <submittedName>
        <fullName evidence="6">NADPH-dependent 1-acyldihydroxyacetone phosphate</fullName>
    </submittedName>
</protein>
<dbReference type="InterPro" id="IPR002347">
    <property type="entry name" value="SDR_fam"/>
</dbReference>
<dbReference type="Pfam" id="PF00106">
    <property type="entry name" value="adh_short"/>
    <property type="match status" value="1"/>
</dbReference>
<proteinExistence type="inferred from homology"/>
<dbReference type="FunFam" id="3.40.50.720:FF:000261">
    <property type="entry name" value="NADPH-dependent 1-acyldihydroxyacetone phosphate reductase"/>
    <property type="match status" value="1"/>
</dbReference>
<evidence type="ECO:0000256" key="4">
    <source>
        <dbReference type="RuleBase" id="RU000363"/>
    </source>
</evidence>
<dbReference type="RefSeq" id="XP_017997024.1">
    <property type="nucleotide sequence ID" value="XM_018143673.1"/>
</dbReference>
<keyword evidence="5" id="KW-1133">Transmembrane helix</keyword>
<dbReference type="STRING" id="1664694.A0A0N0NJK1"/>
<accession>A0A0N0NJK1</accession>
<dbReference type="VEuPathDB" id="FungiDB:AB675_3607"/>
<keyword evidence="5" id="KW-0812">Transmembrane</keyword>
<dbReference type="PRINTS" id="PR00081">
    <property type="entry name" value="GDHRDH"/>
</dbReference>
<dbReference type="PANTHER" id="PTHR44169:SF15">
    <property type="entry name" value="CHAIN DEHYDROGENASE_REDUCTASE (AYR1), PUTATIVE (AFU_ORTHOLOGUE AFUA_4G04530)-RELATED"/>
    <property type="match status" value="1"/>
</dbReference>
<evidence type="ECO:0000256" key="5">
    <source>
        <dbReference type="SAM" id="Phobius"/>
    </source>
</evidence>
<keyword evidence="7" id="KW-1185">Reference proteome</keyword>
<dbReference type="Gene3D" id="3.40.50.720">
    <property type="entry name" value="NAD(P)-binding Rossmann-like Domain"/>
    <property type="match status" value="1"/>
</dbReference>
<keyword evidence="5" id="KW-0472">Membrane</keyword>
<comment type="caution">
    <text evidence="6">The sequence shown here is derived from an EMBL/GenBank/DDBJ whole genome shotgun (WGS) entry which is preliminary data.</text>
</comment>
<comment type="similarity">
    <text evidence="1 4">Belongs to the short-chain dehydrogenases/reductases (SDR) family.</text>
</comment>
<reference evidence="6 7" key="1">
    <citation type="submission" date="2015-06" db="EMBL/GenBank/DDBJ databases">
        <title>Draft genome of the ant-associated black yeast Phialophora attae CBS 131958.</title>
        <authorList>
            <person name="Moreno L.F."/>
            <person name="Stielow B.J."/>
            <person name="de Hoog S."/>
            <person name="Vicente V.A."/>
            <person name="Weiss V.A."/>
            <person name="de Vries M."/>
            <person name="Cruz L.M."/>
            <person name="Souza E.M."/>
        </authorList>
    </citation>
    <scope>NUCLEOTIDE SEQUENCE [LARGE SCALE GENOMIC DNA]</scope>
    <source>
        <strain evidence="6 7">CBS 131958</strain>
    </source>
</reference>
<feature type="transmembrane region" description="Helical" evidence="5">
    <location>
        <begin position="252"/>
        <end position="272"/>
    </location>
</feature>
<dbReference type="PANTHER" id="PTHR44169">
    <property type="entry name" value="NADPH-DEPENDENT 1-ACYLDIHYDROXYACETONE PHOSPHATE REDUCTASE"/>
    <property type="match status" value="1"/>
</dbReference>
<evidence type="ECO:0000313" key="6">
    <source>
        <dbReference type="EMBL" id="KPI37061.1"/>
    </source>
</evidence>
<gene>
    <name evidence="6" type="ORF">AB675_3607</name>
</gene>
<keyword evidence="3" id="KW-0560">Oxidoreductase</keyword>
<dbReference type="GO" id="GO:0005783">
    <property type="term" value="C:endoplasmic reticulum"/>
    <property type="evidence" value="ECO:0007669"/>
    <property type="project" value="TreeGrafter"/>
</dbReference>
<dbReference type="GO" id="GO:0000140">
    <property type="term" value="F:acylglycerone-phosphate reductase (NADP+) activity"/>
    <property type="evidence" value="ECO:0007669"/>
    <property type="project" value="TreeGrafter"/>
</dbReference>
<dbReference type="GO" id="GO:0005811">
    <property type="term" value="C:lipid droplet"/>
    <property type="evidence" value="ECO:0007669"/>
    <property type="project" value="TreeGrafter"/>
</dbReference>
<dbReference type="OrthoDB" id="2102561at2759"/>
<organism evidence="6 7">
    <name type="scientific">Cyphellophora attinorum</name>
    <dbReference type="NCBI Taxonomy" id="1664694"/>
    <lineage>
        <taxon>Eukaryota</taxon>
        <taxon>Fungi</taxon>
        <taxon>Dikarya</taxon>
        <taxon>Ascomycota</taxon>
        <taxon>Pezizomycotina</taxon>
        <taxon>Eurotiomycetes</taxon>
        <taxon>Chaetothyriomycetidae</taxon>
        <taxon>Chaetothyriales</taxon>
        <taxon>Cyphellophoraceae</taxon>
        <taxon>Cyphellophora</taxon>
    </lineage>
</organism>
<dbReference type="PROSITE" id="PS00061">
    <property type="entry name" value="ADH_SHORT"/>
    <property type="match status" value="1"/>
</dbReference>
<name>A0A0N0NJK1_9EURO</name>
<feature type="transmembrane region" description="Helical" evidence="5">
    <location>
        <begin position="132"/>
        <end position="150"/>
    </location>
</feature>
<dbReference type="AlphaFoldDB" id="A0A0N0NJK1"/>
<feature type="transmembrane region" description="Helical" evidence="5">
    <location>
        <begin position="106"/>
        <end position="126"/>
    </location>
</feature>
<dbReference type="GO" id="GO:0019433">
    <property type="term" value="P:triglyceride catabolic process"/>
    <property type="evidence" value="ECO:0007669"/>
    <property type="project" value="TreeGrafter"/>
</dbReference>
<dbReference type="InterPro" id="IPR020904">
    <property type="entry name" value="Sc_DH/Rdtase_CS"/>
</dbReference>
<dbReference type="EMBL" id="LFJN01000026">
    <property type="protein sequence ID" value="KPI37061.1"/>
    <property type="molecule type" value="Genomic_DNA"/>
</dbReference>